<dbReference type="Pfam" id="PF00098">
    <property type="entry name" value="zf-CCHC"/>
    <property type="match status" value="1"/>
</dbReference>
<dbReference type="InterPro" id="IPR036875">
    <property type="entry name" value="Znf_CCHC_sf"/>
</dbReference>
<evidence type="ECO:0000256" key="2">
    <source>
        <dbReference type="SAM" id="Coils"/>
    </source>
</evidence>
<dbReference type="PANTHER" id="PTHR35317">
    <property type="entry name" value="OS04G0629600 PROTEIN"/>
    <property type="match status" value="1"/>
</dbReference>
<dbReference type="GO" id="GO:0003676">
    <property type="term" value="F:nucleic acid binding"/>
    <property type="evidence" value="ECO:0007669"/>
    <property type="project" value="InterPro"/>
</dbReference>
<proteinExistence type="predicted"/>
<dbReference type="AlphaFoldDB" id="A0A6L2JIZ1"/>
<feature type="non-terminal residue" evidence="4">
    <location>
        <position position="710"/>
    </location>
</feature>
<dbReference type="SUPFAM" id="SSF57756">
    <property type="entry name" value="Retrovirus zinc finger-like domains"/>
    <property type="match status" value="1"/>
</dbReference>
<evidence type="ECO:0000256" key="1">
    <source>
        <dbReference type="PROSITE-ProRule" id="PRU00047"/>
    </source>
</evidence>
<evidence type="ECO:0000259" key="3">
    <source>
        <dbReference type="PROSITE" id="PS50158"/>
    </source>
</evidence>
<keyword evidence="1" id="KW-0862">Zinc</keyword>
<feature type="coiled-coil region" evidence="2">
    <location>
        <begin position="410"/>
        <end position="450"/>
    </location>
</feature>
<reference evidence="4" key="1">
    <citation type="journal article" date="2019" name="Sci. Rep.">
        <title>Draft genome of Tanacetum cinerariifolium, the natural source of mosquito coil.</title>
        <authorList>
            <person name="Yamashiro T."/>
            <person name="Shiraishi A."/>
            <person name="Satake H."/>
            <person name="Nakayama K."/>
        </authorList>
    </citation>
    <scope>NUCLEOTIDE SEQUENCE</scope>
</reference>
<dbReference type="SMART" id="SM00343">
    <property type="entry name" value="ZnF_C2HC"/>
    <property type="match status" value="1"/>
</dbReference>
<keyword evidence="1" id="KW-0863">Zinc-finger</keyword>
<protein>
    <recommendedName>
        <fullName evidence="3">CCHC-type domain-containing protein</fullName>
    </recommendedName>
</protein>
<comment type="caution">
    <text evidence="4">The sequence shown here is derived from an EMBL/GenBank/DDBJ whole genome shotgun (WGS) entry which is preliminary data.</text>
</comment>
<name>A0A6L2JIZ1_TANCI</name>
<dbReference type="Pfam" id="PF14223">
    <property type="entry name" value="Retrotran_gag_2"/>
    <property type="match status" value="1"/>
</dbReference>
<dbReference type="EMBL" id="BKCJ010000874">
    <property type="protein sequence ID" value="GEU36983.1"/>
    <property type="molecule type" value="Genomic_DNA"/>
</dbReference>
<keyword evidence="1" id="KW-0479">Metal-binding</keyword>
<dbReference type="InterPro" id="IPR001878">
    <property type="entry name" value="Znf_CCHC"/>
</dbReference>
<organism evidence="4">
    <name type="scientific">Tanacetum cinerariifolium</name>
    <name type="common">Dalmatian daisy</name>
    <name type="synonym">Chrysanthemum cinerariifolium</name>
    <dbReference type="NCBI Taxonomy" id="118510"/>
    <lineage>
        <taxon>Eukaryota</taxon>
        <taxon>Viridiplantae</taxon>
        <taxon>Streptophyta</taxon>
        <taxon>Embryophyta</taxon>
        <taxon>Tracheophyta</taxon>
        <taxon>Spermatophyta</taxon>
        <taxon>Magnoliopsida</taxon>
        <taxon>eudicotyledons</taxon>
        <taxon>Gunneridae</taxon>
        <taxon>Pentapetalae</taxon>
        <taxon>asterids</taxon>
        <taxon>campanulids</taxon>
        <taxon>Asterales</taxon>
        <taxon>Asteraceae</taxon>
        <taxon>Asteroideae</taxon>
        <taxon>Anthemideae</taxon>
        <taxon>Anthemidinae</taxon>
        <taxon>Tanacetum</taxon>
    </lineage>
</organism>
<gene>
    <name evidence="4" type="ORF">Tci_008961</name>
</gene>
<dbReference type="Gene3D" id="4.10.60.10">
    <property type="entry name" value="Zinc finger, CCHC-type"/>
    <property type="match status" value="1"/>
</dbReference>
<feature type="domain" description="CCHC-type" evidence="3">
    <location>
        <begin position="250"/>
        <end position="263"/>
    </location>
</feature>
<evidence type="ECO:0000313" key="4">
    <source>
        <dbReference type="EMBL" id="GEU36983.1"/>
    </source>
</evidence>
<accession>A0A6L2JIZ1</accession>
<keyword evidence="2" id="KW-0175">Coiled coil</keyword>
<dbReference type="PROSITE" id="PS50158">
    <property type="entry name" value="ZF_CCHC"/>
    <property type="match status" value="1"/>
</dbReference>
<sequence>MTSLADKAILSGADNRPPILEKDMYDSWKSRMELHMLNIQHGWMILESIESGPFLWLTIEENGVTRLKKYSELSTTEAIQADCDVKATNIILQGLPPEIYAFVSTHKVAKELWERIQMLMQGTSLTKQEMECKLYDEFDKFAYRKGESLHDFYLRFSLLLNKMNIYNMKLEQFQVNTKFLNTLPPEWSKFVTDVKLVVPVFQKGDDPIDAINHMMSFLTLGRQNSMTTGLSRPYTSGSSGTSGKQRVIVCYSCKGEGHMSKQCIKPKRKRDKAWFKDKYVVTNNAAYQADDLDAYDSDCDEFNSVKIALMANLSHYGSDNLVEVHNQDNVYNTVLYQVVQATSTFEQLNILNKSETEITSDSNIISYSQYMNESQYIPVQNSSSPALHDDLILSMIEQLKTQVVNCTKINQDNKNVNDFLTAKLERYKDQESLEQKVTLLRNDFQKEESQNVALTAFADADHAICQDTRRSISGSVQFLGERLINIKSKESTLQLVYDVLCITPFFKAFLVTSDVLEIYMQEFWVTAIVHHHAIRFNMDNKKHIVDLESFRDMLHICLRVEHKDSKKSNEMYYPRFTKVIIHHFMSKDPSIPRRNKVNWHYVRDDHMFSTIKLVSNNSGYISVFVFKTKNSIPLPIQSSIHQKHNLPLQPRWENDPGKLCAALDSLILRLSIRESSRRTKNDSVKLEVKAKQGLFGNLKSSYVKFVSFSP</sequence>
<dbReference type="PANTHER" id="PTHR35317:SF29">
    <property type="entry name" value="CCHC-TYPE DOMAIN-CONTAINING PROTEIN"/>
    <property type="match status" value="1"/>
</dbReference>
<dbReference type="GO" id="GO:0008270">
    <property type="term" value="F:zinc ion binding"/>
    <property type="evidence" value="ECO:0007669"/>
    <property type="project" value="UniProtKB-KW"/>
</dbReference>